<comment type="caution">
    <text evidence="11">The sequence shown here is derived from an EMBL/GenBank/DDBJ whole genome shotgun (WGS) entry which is preliminary data.</text>
</comment>
<sequence>MSPKCTHCHKVVPALIACTNGFQRHSLCPHCKKVADEYILRATFLPVDLFLMNPKAFAHVVFNSTWSILLTGDRHRWQRHEMLLCALLVSINTLDRWSATLSSLPEELAVSFVSQVCEIAIFANVVSQKNTSISLLLRKITVLSTPCFLKVLVFFLFDRNATAGYFQLVNFITLLFLSQGLALVLALPPKKIFSRLVFSRILTEFLVHKKFHL</sequence>
<keyword evidence="10" id="KW-0333">Golgi apparatus</keyword>
<evidence type="ECO:0000256" key="9">
    <source>
        <dbReference type="ARBA" id="ARBA00023136"/>
    </source>
</evidence>
<accession>A0A177EBT5</accession>
<feature type="transmembrane region" description="Helical" evidence="10">
    <location>
        <begin position="163"/>
        <end position="187"/>
    </location>
</feature>
<dbReference type="GO" id="GO:0097036">
    <property type="term" value="P:regulation of plasma membrane sterol distribution"/>
    <property type="evidence" value="ECO:0007669"/>
    <property type="project" value="UniProtKB-UniRule"/>
</dbReference>
<keyword evidence="12" id="KW-1185">Reference proteome</keyword>
<protein>
    <recommendedName>
        <fullName evidence="10">Protein ARV</fullName>
    </recommendedName>
</protein>
<keyword evidence="7 10" id="KW-0445">Lipid transport</keyword>
<evidence type="ECO:0000256" key="6">
    <source>
        <dbReference type="ARBA" id="ARBA00022989"/>
    </source>
</evidence>
<dbReference type="GO" id="GO:0000139">
    <property type="term" value="C:Golgi membrane"/>
    <property type="evidence" value="ECO:0007669"/>
    <property type="project" value="UniProtKB-SubCell"/>
</dbReference>
<dbReference type="VEuPathDB" id="MicrosporidiaDB:NEDG_01100"/>
<evidence type="ECO:0000256" key="8">
    <source>
        <dbReference type="ARBA" id="ARBA00023098"/>
    </source>
</evidence>
<keyword evidence="5 10" id="KW-0256">Endoplasmic reticulum</keyword>
<evidence type="ECO:0000256" key="5">
    <source>
        <dbReference type="ARBA" id="ARBA00022824"/>
    </source>
</evidence>
<evidence type="ECO:0000256" key="3">
    <source>
        <dbReference type="ARBA" id="ARBA00022448"/>
    </source>
</evidence>
<evidence type="ECO:0000256" key="1">
    <source>
        <dbReference type="ARBA" id="ARBA00004477"/>
    </source>
</evidence>
<keyword evidence="6 10" id="KW-1133">Transmembrane helix</keyword>
<keyword evidence="8 10" id="KW-0443">Lipid metabolism</keyword>
<gene>
    <name evidence="11" type="ORF">NEDG_01100</name>
</gene>
<name>A0A177EBT5_9MICR</name>
<reference evidence="11 12" key="1">
    <citation type="submission" date="2016-02" db="EMBL/GenBank/DDBJ databases">
        <title>Discovery of a natural microsporidian pathogen with a broad tissue tropism in Caenorhabditis elegans.</title>
        <authorList>
            <person name="Luallen R.J."/>
            <person name="Reinke A.W."/>
            <person name="Tong L."/>
            <person name="Botts M.R."/>
            <person name="Felix M.-A."/>
            <person name="Troemel E.R."/>
        </authorList>
    </citation>
    <scope>NUCLEOTIDE SEQUENCE [LARGE SCALE GENOMIC DNA]</scope>
    <source>
        <strain evidence="11 12">JUm2807</strain>
    </source>
</reference>
<dbReference type="EMBL" id="LTDL01000042">
    <property type="protein sequence ID" value="OAG28961.1"/>
    <property type="molecule type" value="Genomic_DNA"/>
</dbReference>
<evidence type="ECO:0000256" key="4">
    <source>
        <dbReference type="ARBA" id="ARBA00022692"/>
    </source>
</evidence>
<evidence type="ECO:0000256" key="2">
    <source>
        <dbReference type="ARBA" id="ARBA00009187"/>
    </source>
</evidence>
<dbReference type="InterPro" id="IPR007290">
    <property type="entry name" value="Arv1"/>
</dbReference>
<dbReference type="OrthoDB" id="2192830at2759"/>
<dbReference type="RefSeq" id="XP_067543706.1">
    <property type="nucleotide sequence ID" value="XM_067688518.1"/>
</dbReference>
<comment type="similarity">
    <text evidence="2 10">Belongs to the ARV1 family.</text>
</comment>
<dbReference type="GO" id="GO:0006665">
    <property type="term" value="P:sphingolipid metabolic process"/>
    <property type="evidence" value="ECO:0007669"/>
    <property type="project" value="UniProtKB-UniRule"/>
</dbReference>
<dbReference type="AlphaFoldDB" id="A0A177EBT5"/>
<dbReference type="Pfam" id="PF04161">
    <property type="entry name" value="Arv1"/>
    <property type="match status" value="1"/>
</dbReference>
<keyword evidence="9 10" id="KW-0472">Membrane</keyword>
<evidence type="ECO:0000256" key="7">
    <source>
        <dbReference type="ARBA" id="ARBA00023055"/>
    </source>
</evidence>
<comment type="subcellular location">
    <subcellularLocation>
        <location evidence="1 10">Endoplasmic reticulum membrane</location>
        <topology evidence="1 10">Multi-pass membrane protein</topology>
    </subcellularLocation>
    <subcellularLocation>
        <location evidence="10">Golgi apparatus membrane</location>
        <topology evidence="10">Multi-pass membrane protein</topology>
    </subcellularLocation>
</comment>
<dbReference type="GO" id="GO:0005789">
    <property type="term" value="C:endoplasmic reticulum membrane"/>
    <property type="evidence" value="ECO:0007669"/>
    <property type="project" value="UniProtKB-SubCell"/>
</dbReference>
<proteinExistence type="inferred from homology"/>
<dbReference type="GO" id="GO:0016125">
    <property type="term" value="P:sterol metabolic process"/>
    <property type="evidence" value="ECO:0007669"/>
    <property type="project" value="UniProtKB-UniRule"/>
</dbReference>
<evidence type="ECO:0000313" key="12">
    <source>
        <dbReference type="Proteomes" id="UP000185944"/>
    </source>
</evidence>
<dbReference type="GO" id="GO:0032366">
    <property type="term" value="P:intracellular sterol transport"/>
    <property type="evidence" value="ECO:0007669"/>
    <property type="project" value="UniProtKB-UniRule"/>
</dbReference>
<keyword evidence="3 10" id="KW-0813">Transport</keyword>
<organism evidence="11 12">
    <name type="scientific">Nematocida displodere</name>
    <dbReference type="NCBI Taxonomy" id="1805483"/>
    <lineage>
        <taxon>Eukaryota</taxon>
        <taxon>Fungi</taxon>
        <taxon>Fungi incertae sedis</taxon>
        <taxon>Microsporidia</taxon>
        <taxon>Nematocida</taxon>
    </lineage>
</organism>
<feature type="transmembrane region" description="Helical" evidence="10">
    <location>
        <begin position="136"/>
        <end position="157"/>
    </location>
</feature>
<comment type="caution">
    <text evidence="10">Lacks conserved residue(s) required for the propagation of feature annotation.</text>
</comment>
<evidence type="ECO:0000256" key="10">
    <source>
        <dbReference type="RuleBase" id="RU368065"/>
    </source>
</evidence>
<dbReference type="GeneID" id="93647450"/>
<comment type="function">
    <text evidence="10">Mediator of sterol homeostasis involved in sterol uptake, trafficking and distribution into membranes.</text>
</comment>
<dbReference type="Proteomes" id="UP000185944">
    <property type="component" value="Unassembled WGS sequence"/>
</dbReference>
<keyword evidence="4 10" id="KW-0812">Transmembrane</keyword>
<evidence type="ECO:0000313" key="11">
    <source>
        <dbReference type="EMBL" id="OAG28961.1"/>
    </source>
</evidence>
<keyword evidence="10" id="KW-0746">Sphingolipid metabolism</keyword>
<comment type="function">
    <text evidence="10">Regulates also the sphingolipid metabolism.</text>
</comment>